<evidence type="ECO:0000313" key="3">
    <source>
        <dbReference type="Proteomes" id="UP001609175"/>
    </source>
</evidence>
<keyword evidence="1" id="KW-0812">Transmembrane</keyword>
<accession>A0ABW7JYM4</accession>
<keyword evidence="1" id="KW-0472">Membrane</keyword>
<dbReference type="RefSeq" id="WP_395118966.1">
    <property type="nucleotide sequence ID" value="NZ_JBIMSO010000141.1"/>
</dbReference>
<feature type="transmembrane region" description="Helical" evidence="1">
    <location>
        <begin position="96"/>
        <end position="115"/>
    </location>
</feature>
<evidence type="ECO:0000313" key="2">
    <source>
        <dbReference type="EMBL" id="MFH5212005.1"/>
    </source>
</evidence>
<dbReference type="Proteomes" id="UP001609175">
    <property type="component" value="Unassembled WGS sequence"/>
</dbReference>
<feature type="transmembrane region" description="Helical" evidence="1">
    <location>
        <begin position="55"/>
        <end position="75"/>
    </location>
</feature>
<sequence>MESIDPANELELIERAAAAPYVDYPPTPAWYPTAVGLWVTAMIGTFWWWRENAVLFVGALVLLVAIEVVFVRWISKRHGALPRLGHGTPPPEITRAYQSFFVGLIVVVAAVGLSWWLGGLVAAMVAAFVLVTAGLTLYERNYALAARTVRARWA</sequence>
<feature type="transmembrane region" description="Helical" evidence="1">
    <location>
        <begin position="29"/>
        <end position="49"/>
    </location>
</feature>
<name>A0ABW7JYM4_9NOCA</name>
<dbReference type="EMBL" id="JBIMSO010000141">
    <property type="protein sequence ID" value="MFH5212005.1"/>
    <property type="molecule type" value="Genomic_DNA"/>
</dbReference>
<feature type="transmembrane region" description="Helical" evidence="1">
    <location>
        <begin position="121"/>
        <end position="138"/>
    </location>
</feature>
<evidence type="ECO:0000256" key="1">
    <source>
        <dbReference type="SAM" id="Phobius"/>
    </source>
</evidence>
<protein>
    <recommendedName>
        <fullName evidence="4">Cytochrome aa3 subunit 4</fullName>
    </recommendedName>
</protein>
<evidence type="ECO:0008006" key="4">
    <source>
        <dbReference type="Google" id="ProtNLM"/>
    </source>
</evidence>
<comment type="caution">
    <text evidence="2">The sequence shown here is derived from an EMBL/GenBank/DDBJ whole genome shotgun (WGS) entry which is preliminary data.</text>
</comment>
<proteinExistence type="predicted"/>
<keyword evidence="1" id="KW-1133">Transmembrane helix</keyword>
<organism evidence="2 3">
    <name type="scientific">Antrihabitans spumae</name>
    <dbReference type="NCBI Taxonomy" id="3373370"/>
    <lineage>
        <taxon>Bacteria</taxon>
        <taxon>Bacillati</taxon>
        <taxon>Actinomycetota</taxon>
        <taxon>Actinomycetes</taxon>
        <taxon>Mycobacteriales</taxon>
        <taxon>Nocardiaceae</taxon>
        <taxon>Antrihabitans</taxon>
    </lineage>
</organism>
<gene>
    <name evidence="2" type="ORF">ACHIPZ_27945</name>
</gene>
<reference evidence="2 3" key="1">
    <citation type="submission" date="2024-10" db="EMBL/GenBank/DDBJ databases">
        <authorList>
            <person name="Riesco R."/>
        </authorList>
    </citation>
    <scope>NUCLEOTIDE SEQUENCE [LARGE SCALE GENOMIC DNA]</scope>
    <source>
        <strain evidence="2 3">NCIMB 15449</strain>
    </source>
</reference>